<gene>
    <name evidence="1" type="ORF">Bca52824_014962</name>
</gene>
<dbReference type="EMBL" id="JAAMPC010000003">
    <property type="protein sequence ID" value="KAG2321749.1"/>
    <property type="molecule type" value="Genomic_DNA"/>
</dbReference>
<evidence type="ECO:0000313" key="1">
    <source>
        <dbReference type="EMBL" id="KAG2321749.1"/>
    </source>
</evidence>
<dbReference type="Proteomes" id="UP000886595">
    <property type="component" value="Unassembled WGS sequence"/>
</dbReference>
<sequence>MSYSPRLCVIMSANSYIVSLPLPPVVSFLDCIVRTRACMEQKVCKEVQPAVRQGNNKHGKDEFDRMKGTAIAETVTLHVPLGRDSDDSSRVMFCEEKGFNMDLFRVQRTNLANVALAKRFKEFVLKWSPFMREFWDNNMGIPADMIAGKAVHHYIYLKILTEVPFGSMEVPRMTNAMIPDLIANFSICYGISNE</sequence>
<evidence type="ECO:0000313" key="2">
    <source>
        <dbReference type="Proteomes" id="UP000886595"/>
    </source>
</evidence>
<dbReference type="AlphaFoldDB" id="A0A8X7W140"/>
<accession>A0A8X7W140</accession>
<protein>
    <submittedName>
        <fullName evidence="1">Uncharacterized protein</fullName>
    </submittedName>
</protein>
<name>A0A8X7W140_BRACI</name>
<organism evidence="1 2">
    <name type="scientific">Brassica carinata</name>
    <name type="common">Ethiopian mustard</name>
    <name type="synonym">Abyssinian cabbage</name>
    <dbReference type="NCBI Taxonomy" id="52824"/>
    <lineage>
        <taxon>Eukaryota</taxon>
        <taxon>Viridiplantae</taxon>
        <taxon>Streptophyta</taxon>
        <taxon>Embryophyta</taxon>
        <taxon>Tracheophyta</taxon>
        <taxon>Spermatophyta</taxon>
        <taxon>Magnoliopsida</taxon>
        <taxon>eudicotyledons</taxon>
        <taxon>Gunneridae</taxon>
        <taxon>Pentapetalae</taxon>
        <taxon>rosids</taxon>
        <taxon>malvids</taxon>
        <taxon>Brassicales</taxon>
        <taxon>Brassicaceae</taxon>
        <taxon>Brassiceae</taxon>
        <taxon>Brassica</taxon>
    </lineage>
</organism>
<proteinExistence type="predicted"/>
<reference evidence="1 2" key="1">
    <citation type="submission" date="2020-02" db="EMBL/GenBank/DDBJ databases">
        <authorList>
            <person name="Ma Q."/>
            <person name="Huang Y."/>
            <person name="Song X."/>
            <person name="Pei D."/>
        </authorList>
    </citation>
    <scope>NUCLEOTIDE SEQUENCE [LARGE SCALE GENOMIC DNA]</scope>
    <source>
        <strain evidence="1">Sxm20200214</strain>
        <tissue evidence="1">Leaf</tissue>
    </source>
</reference>
<comment type="caution">
    <text evidence="1">The sequence shown here is derived from an EMBL/GenBank/DDBJ whole genome shotgun (WGS) entry which is preliminary data.</text>
</comment>
<dbReference type="OrthoDB" id="1939301at2759"/>
<keyword evidence="2" id="KW-1185">Reference proteome</keyword>